<accession>A0ABQ0IY30</accession>
<evidence type="ECO:0000313" key="1">
    <source>
        <dbReference type="EMBL" id="GAD27119.1"/>
    </source>
</evidence>
<keyword evidence="2" id="KW-1185">Reference proteome</keyword>
<reference evidence="1 2" key="1">
    <citation type="submission" date="2013-08" db="EMBL/GenBank/DDBJ databases">
        <title>Gluconobacter thailandicus NBRC 3257 whole genome sequence.</title>
        <authorList>
            <person name="Matsutani M."/>
            <person name="Yakushi T."/>
            <person name="Matsushita K."/>
        </authorList>
    </citation>
    <scope>NUCLEOTIDE SEQUENCE [LARGE SCALE GENOMIC DNA]</scope>
    <source>
        <strain evidence="1 2">NBRC 3257</strain>
    </source>
</reference>
<dbReference type="Proteomes" id="UP000018209">
    <property type="component" value="Unassembled WGS sequence"/>
</dbReference>
<gene>
    <name evidence="1" type="ORF">NBRC3257_2117</name>
</gene>
<evidence type="ECO:0000313" key="2">
    <source>
        <dbReference type="Proteomes" id="UP000018209"/>
    </source>
</evidence>
<sequence length="38" mass="4446">MENEERSVSETARKKLLICSEPFFGTTSPFQFVPRRRA</sequence>
<name>A0ABQ0IY30_GLUTH</name>
<comment type="caution">
    <text evidence="1">The sequence shown here is derived from an EMBL/GenBank/DDBJ whole genome shotgun (WGS) entry which is preliminary data.</text>
</comment>
<organism evidence="1 2">
    <name type="scientific">Gluconobacter thailandicus NBRC 3257</name>
    <dbReference type="NCBI Taxonomy" id="1381097"/>
    <lineage>
        <taxon>Bacteria</taxon>
        <taxon>Pseudomonadati</taxon>
        <taxon>Pseudomonadota</taxon>
        <taxon>Alphaproteobacteria</taxon>
        <taxon>Acetobacterales</taxon>
        <taxon>Acetobacteraceae</taxon>
        <taxon>Gluconobacter</taxon>
    </lineage>
</organism>
<dbReference type="EMBL" id="BASM01000026">
    <property type="protein sequence ID" value="GAD27119.1"/>
    <property type="molecule type" value="Genomic_DNA"/>
</dbReference>
<proteinExistence type="predicted"/>
<protein>
    <submittedName>
        <fullName evidence="1">Uncharacterized protein</fullName>
    </submittedName>
</protein>